<feature type="region of interest" description="Disordered" evidence="1">
    <location>
        <begin position="1"/>
        <end position="56"/>
    </location>
</feature>
<dbReference type="AlphaFoldDB" id="A0A6V7NH48"/>
<accession>A0A6V7NH48</accession>
<evidence type="ECO:0000256" key="1">
    <source>
        <dbReference type="SAM" id="MobiDB-lite"/>
    </source>
</evidence>
<organism evidence="2">
    <name type="scientific">Ananas comosus var. bracteatus</name>
    <name type="common">red pineapple</name>
    <dbReference type="NCBI Taxonomy" id="296719"/>
    <lineage>
        <taxon>Eukaryota</taxon>
        <taxon>Viridiplantae</taxon>
        <taxon>Streptophyta</taxon>
        <taxon>Embryophyta</taxon>
        <taxon>Tracheophyta</taxon>
        <taxon>Spermatophyta</taxon>
        <taxon>Magnoliopsida</taxon>
        <taxon>Liliopsida</taxon>
        <taxon>Poales</taxon>
        <taxon>Bromeliaceae</taxon>
        <taxon>Bromelioideae</taxon>
        <taxon>Ananas</taxon>
    </lineage>
</organism>
<gene>
    <name evidence="2" type="ORF">CB5_LOCUS857</name>
</gene>
<name>A0A6V7NH48_ANACO</name>
<feature type="compositionally biased region" description="Basic and acidic residues" evidence="1">
    <location>
        <begin position="23"/>
        <end position="45"/>
    </location>
</feature>
<reference evidence="2" key="1">
    <citation type="submission" date="2020-07" db="EMBL/GenBank/DDBJ databases">
        <authorList>
            <person name="Lin J."/>
        </authorList>
    </citation>
    <scope>NUCLEOTIDE SEQUENCE</scope>
</reference>
<sequence>MGATDSSGKVATDFSGQLPPRAPSKEKGREIGKENGKEKVGERSQTKKLGSKIGERPGVARWNKEEVSVNEVNHSELPSIEGCSLSKKEVVRQREGEDKTYCRLRYKRDHTRTQCLHPNRILHTPSTTPNFHSFPVPLAVARSEEGVSGAWVAITGVQLSGANSVSKVLQDRTYGKKLHGSAAEERLQGNARTTIISQRVRPTDEEFYTRQNQCRNAILVDVLPPKPSDTSHRSILPTSWRAFWGFPSDFHVARYSERDYVVFLPEWVPSEQLLSRGIISLEDLKLQCFPWTPGATRERHS</sequence>
<protein>
    <submittedName>
        <fullName evidence="2">Uncharacterized protein</fullName>
    </submittedName>
</protein>
<evidence type="ECO:0000313" key="2">
    <source>
        <dbReference type="EMBL" id="CAD1817646.1"/>
    </source>
</evidence>
<dbReference type="EMBL" id="LR862129">
    <property type="protein sequence ID" value="CAD1817646.1"/>
    <property type="molecule type" value="Genomic_DNA"/>
</dbReference>
<proteinExistence type="predicted"/>